<evidence type="ECO:0000256" key="4">
    <source>
        <dbReference type="ARBA" id="ARBA00023163"/>
    </source>
</evidence>
<keyword evidence="4" id="KW-0804">Transcription</keyword>
<dbReference type="Gene3D" id="1.10.10.10">
    <property type="entry name" value="Winged helix-like DNA-binding domain superfamily/Winged helix DNA-binding domain"/>
    <property type="match status" value="1"/>
</dbReference>
<dbReference type="SUPFAM" id="SSF88946">
    <property type="entry name" value="Sigma2 domain of RNA polymerase sigma factors"/>
    <property type="match status" value="1"/>
</dbReference>
<keyword evidence="7" id="KW-1185">Reference proteome</keyword>
<dbReference type="EMBL" id="LWBP01000189">
    <property type="protein sequence ID" value="OQP57960.1"/>
    <property type="molecule type" value="Genomic_DNA"/>
</dbReference>
<dbReference type="InterPro" id="IPR036388">
    <property type="entry name" value="WH-like_DNA-bd_sf"/>
</dbReference>
<dbReference type="InterPro" id="IPR039425">
    <property type="entry name" value="RNA_pol_sigma-70-like"/>
</dbReference>
<dbReference type="OrthoDB" id="1116697at2"/>
<evidence type="ECO:0000259" key="5">
    <source>
        <dbReference type="Pfam" id="PF04542"/>
    </source>
</evidence>
<evidence type="ECO:0000313" key="7">
    <source>
        <dbReference type="Proteomes" id="UP000192276"/>
    </source>
</evidence>
<dbReference type="GO" id="GO:0016987">
    <property type="term" value="F:sigma factor activity"/>
    <property type="evidence" value="ECO:0007669"/>
    <property type="project" value="UniProtKB-KW"/>
</dbReference>
<dbReference type="NCBIfam" id="TIGR02937">
    <property type="entry name" value="sigma70-ECF"/>
    <property type="match status" value="1"/>
</dbReference>
<keyword evidence="3" id="KW-0731">Sigma factor</keyword>
<organism evidence="6 7">
    <name type="scientific">Niastella populi</name>
    <dbReference type="NCBI Taxonomy" id="550983"/>
    <lineage>
        <taxon>Bacteria</taxon>
        <taxon>Pseudomonadati</taxon>
        <taxon>Bacteroidota</taxon>
        <taxon>Chitinophagia</taxon>
        <taxon>Chitinophagales</taxon>
        <taxon>Chitinophagaceae</taxon>
        <taxon>Niastella</taxon>
    </lineage>
</organism>
<evidence type="ECO:0000256" key="1">
    <source>
        <dbReference type="ARBA" id="ARBA00010641"/>
    </source>
</evidence>
<proteinExistence type="inferred from homology"/>
<dbReference type="STRING" id="550983.A4R26_22900"/>
<dbReference type="GO" id="GO:0006352">
    <property type="term" value="P:DNA-templated transcription initiation"/>
    <property type="evidence" value="ECO:0007669"/>
    <property type="project" value="InterPro"/>
</dbReference>
<feature type="domain" description="RNA polymerase sigma-70 region 2" evidence="5">
    <location>
        <begin position="29"/>
        <end position="98"/>
    </location>
</feature>
<keyword evidence="2" id="KW-0805">Transcription regulation</keyword>
<protein>
    <submittedName>
        <fullName evidence="6">RNA polymerase subunit sigma-24</fullName>
    </submittedName>
</protein>
<accession>A0A1V9FI03</accession>
<dbReference type="SUPFAM" id="SSF88659">
    <property type="entry name" value="Sigma3 and sigma4 domains of RNA polymerase sigma factors"/>
    <property type="match status" value="1"/>
</dbReference>
<evidence type="ECO:0000313" key="6">
    <source>
        <dbReference type="EMBL" id="OQP57960.1"/>
    </source>
</evidence>
<dbReference type="InterPro" id="IPR013324">
    <property type="entry name" value="RNA_pol_sigma_r3/r4-like"/>
</dbReference>
<name>A0A1V9FI03_9BACT</name>
<dbReference type="PANTHER" id="PTHR43133">
    <property type="entry name" value="RNA POLYMERASE ECF-TYPE SIGMA FACTO"/>
    <property type="match status" value="1"/>
</dbReference>
<dbReference type="Proteomes" id="UP000192276">
    <property type="component" value="Unassembled WGS sequence"/>
</dbReference>
<evidence type="ECO:0000256" key="3">
    <source>
        <dbReference type="ARBA" id="ARBA00023082"/>
    </source>
</evidence>
<dbReference type="InterPro" id="IPR007627">
    <property type="entry name" value="RNA_pol_sigma70_r2"/>
</dbReference>
<dbReference type="InterPro" id="IPR014284">
    <property type="entry name" value="RNA_pol_sigma-70_dom"/>
</dbReference>
<gene>
    <name evidence="6" type="ORF">A4R26_22900</name>
</gene>
<evidence type="ECO:0000256" key="2">
    <source>
        <dbReference type="ARBA" id="ARBA00023015"/>
    </source>
</evidence>
<comment type="similarity">
    <text evidence="1">Belongs to the sigma-70 factor family. ECF subfamily.</text>
</comment>
<dbReference type="Gene3D" id="1.10.1740.10">
    <property type="match status" value="1"/>
</dbReference>
<dbReference type="InterPro" id="IPR013325">
    <property type="entry name" value="RNA_pol_sigma_r2"/>
</dbReference>
<dbReference type="RefSeq" id="WP_081166354.1">
    <property type="nucleotide sequence ID" value="NZ_LWBP01000189.1"/>
</dbReference>
<comment type="caution">
    <text evidence="6">The sequence shown here is derived from an EMBL/GenBank/DDBJ whole genome shotgun (WGS) entry which is preliminary data.</text>
</comment>
<dbReference type="PANTHER" id="PTHR43133:SF62">
    <property type="entry name" value="RNA POLYMERASE SIGMA FACTOR SIGZ"/>
    <property type="match status" value="1"/>
</dbReference>
<dbReference type="Pfam" id="PF04542">
    <property type="entry name" value="Sigma70_r2"/>
    <property type="match status" value="1"/>
</dbReference>
<dbReference type="AlphaFoldDB" id="A0A1V9FI03"/>
<reference evidence="7" key="1">
    <citation type="submission" date="2016-04" db="EMBL/GenBank/DDBJ databases">
        <authorList>
            <person name="Chen L."/>
            <person name="Zhuang W."/>
            <person name="Wang G."/>
        </authorList>
    </citation>
    <scope>NUCLEOTIDE SEQUENCE [LARGE SCALE GENOMIC DNA]</scope>
    <source>
        <strain evidence="7">208</strain>
    </source>
</reference>
<sequence length="200" mass="23164">MIKGNMYSDAELIAAIGRGDQMNNAIFYIYEQYSSTIQSYILANSGTPPDAEDIFQETVITFIDLVKKDKFRGEASVKTFLAAIARNLWLNELKKRQRSEVREKAFETSRDLTEMDVSEYIADREVKQQFVEVLSKLGEPCKKLLTLFYYENLSMKDITHHLPYENEQVVRNKKYKCLQSLTELVKQNPVIAKLVNKQSD</sequence>